<dbReference type="EMBL" id="SZPZ01000001">
    <property type="protein sequence ID" value="TKK82734.1"/>
    <property type="molecule type" value="Genomic_DNA"/>
</dbReference>
<dbReference type="GO" id="GO:0004016">
    <property type="term" value="F:adenylate cyclase activity"/>
    <property type="evidence" value="ECO:0007669"/>
    <property type="project" value="TreeGrafter"/>
</dbReference>
<evidence type="ECO:0000313" key="5">
    <source>
        <dbReference type="EMBL" id="TKK82734.1"/>
    </source>
</evidence>
<comment type="caution">
    <text evidence="5">The sequence shown here is derived from an EMBL/GenBank/DDBJ whole genome shotgun (WGS) entry which is preliminary data.</text>
</comment>
<dbReference type="GO" id="GO:0005737">
    <property type="term" value="C:cytoplasm"/>
    <property type="evidence" value="ECO:0007669"/>
    <property type="project" value="TreeGrafter"/>
</dbReference>
<gene>
    <name evidence="5" type="ORF">FDA38_08220</name>
</gene>
<dbReference type="SUPFAM" id="SSF52540">
    <property type="entry name" value="P-loop containing nucleoside triphosphate hydrolases"/>
    <property type="match status" value="1"/>
</dbReference>
<dbReference type="Pfam" id="PF13191">
    <property type="entry name" value="AAA_16"/>
    <property type="match status" value="1"/>
</dbReference>
<keyword evidence="6" id="KW-1185">Reference proteome</keyword>
<name>A0A4U3M4C7_9ACTN</name>
<feature type="domain" description="Orc1-like AAA ATPase" evidence="4">
    <location>
        <begin position="45"/>
        <end position="202"/>
    </location>
</feature>
<dbReference type="Gene3D" id="3.40.50.300">
    <property type="entry name" value="P-loop containing nucleotide triphosphate hydrolases"/>
    <property type="match status" value="1"/>
</dbReference>
<feature type="region of interest" description="Disordered" evidence="3">
    <location>
        <begin position="1"/>
        <end position="22"/>
    </location>
</feature>
<dbReference type="PANTHER" id="PTHR16305:SF35">
    <property type="entry name" value="TRANSCRIPTIONAL ACTIVATOR DOMAIN"/>
    <property type="match status" value="1"/>
</dbReference>
<evidence type="ECO:0000259" key="4">
    <source>
        <dbReference type="Pfam" id="PF13191"/>
    </source>
</evidence>
<organism evidence="5 6">
    <name type="scientific">Kribbella jiaozuonensis</name>
    <dbReference type="NCBI Taxonomy" id="2575441"/>
    <lineage>
        <taxon>Bacteria</taxon>
        <taxon>Bacillati</taxon>
        <taxon>Actinomycetota</taxon>
        <taxon>Actinomycetes</taxon>
        <taxon>Propionibacteriales</taxon>
        <taxon>Kribbellaceae</taxon>
        <taxon>Kribbella</taxon>
    </lineage>
</organism>
<sequence>MTVGMGPLSRQAGKPSTGSLATLDLRGRVPQNDLMDDELAAAYGLYGREDALGVLSDVVDDGGSAVVIGEPGLGKSSLLKVVDQLAQRRGRRVLSVGPTQFDRGLPFAGLAELVSQCPDSAFDRLPVPQRRALSVALQRADPDGDDVDALAVPLAVRGLLTQLYGAEPVTLILDDAQWLDQASLASLAFALRTIDPRRLSVVLASRPDPGAAAELIRVLAEPRHELELKPLPDWRSASCCASGWACGGPRR</sequence>
<accession>A0A4U3M4C7</accession>
<evidence type="ECO:0000313" key="6">
    <source>
        <dbReference type="Proteomes" id="UP000305836"/>
    </source>
</evidence>
<protein>
    <submittedName>
        <fullName evidence="5">ATP-binding protein</fullName>
    </submittedName>
</protein>
<dbReference type="GO" id="GO:0005524">
    <property type="term" value="F:ATP binding"/>
    <property type="evidence" value="ECO:0007669"/>
    <property type="project" value="UniProtKB-KW"/>
</dbReference>
<reference evidence="5 6" key="1">
    <citation type="submission" date="2019-04" db="EMBL/GenBank/DDBJ databases">
        <title>Kribbella sp. NEAU-THZ 27 nov., a novel actinomycete isolated from soil.</title>
        <authorList>
            <person name="Duan L."/>
        </authorList>
    </citation>
    <scope>NUCLEOTIDE SEQUENCE [LARGE SCALE GENOMIC DNA]</scope>
    <source>
        <strain evidence="6">NEAU-THZ27</strain>
    </source>
</reference>
<dbReference type="AlphaFoldDB" id="A0A4U3M4C7"/>
<proteinExistence type="predicted"/>
<dbReference type="InterPro" id="IPR041664">
    <property type="entry name" value="AAA_16"/>
</dbReference>
<dbReference type="Proteomes" id="UP000305836">
    <property type="component" value="Unassembled WGS sequence"/>
</dbReference>
<evidence type="ECO:0000256" key="1">
    <source>
        <dbReference type="ARBA" id="ARBA00022741"/>
    </source>
</evidence>
<evidence type="ECO:0000256" key="2">
    <source>
        <dbReference type="ARBA" id="ARBA00022840"/>
    </source>
</evidence>
<dbReference type="PANTHER" id="PTHR16305">
    <property type="entry name" value="TESTICULAR SOLUBLE ADENYLYL CYCLASE"/>
    <property type="match status" value="1"/>
</dbReference>
<keyword evidence="2 5" id="KW-0067">ATP-binding</keyword>
<evidence type="ECO:0000256" key="3">
    <source>
        <dbReference type="SAM" id="MobiDB-lite"/>
    </source>
</evidence>
<dbReference type="InterPro" id="IPR027417">
    <property type="entry name" value="P-loop_NTPase"/>
</dbReference>
<keyword evidence="1" id="KW-0547">Nucleotide-binding</keyword>
<dbReference type="OrthoDB" id="134933at2"/>